<sequence length="171" mass="18360">MRFIIKTAFLLGLVAFFMSPRQGEGPDAASSFNLYQGLQGLQQAVADLSGFCERAPDACAMGQSVAIFAGDRISDGARLAYRMMRDGSGEERVVDPYMTSAIQSEPPAVDPIGKMIDAVDESPIVETPQIAPPTEYRRPIIAQQSAAIPASPATVPLMPKRIPVPQNPPRT</sequence>
<protein>
    <recommendedName>
        <fullName evidence="5">DUF5330 domain-containing protein</fullName>
    </recommendedName>
</protein>
<evidence type="ECO:0000313" key="4">
    <source>
        <dbReference type="Proteomes" id="UP000190135"/>
    </source>
</evidence>
<keyword evidence="2" id="KW-0732">Signal</keyword>
<proteinExistence type="predicted"/>
<feature type="chain" id="PRO_5012865905" description="DUF5330 domain-containing protein" evidence="2">
    <location>
        <begin position="24"/>
        <end position="171"/>
    </location>
</feature>
<evidence type="ECO:0000256" key="1">
    <source>
        <dbReference type="SAM" id="MobiDB-lite"/>
    </source>
</evidence>
<name>A0A1T4MFU9_9HYPH</name>
<evidence type="ECO:0000256" key="2">
    <source>
        <dbReference type="SAM" id="SignalP"/>
    </source>
</evidence>
<dbReference type="OrthoDB" id="7923950at2"/>
<feature type="region of interest" description="Disordered" evidence="1">
    <location>
        <begin position="152"/>
        <end position="171"/>
    </location>
</feature>
<keyword evidence="4" id="KW-1185">Reference proteome</keyword>
<reference evidence="3 4" key="1">
    <citation type="submission" date="2017-02" db="EMBL/GenBank/DDBJ databases">
        <authorList>
            <person name="Peterson S.W."/>
        </authorList>
    </citation>
    <scope>NUCLEOTIDE SEQUENCE [LARGE SCALE GENOMIC DNA]</scope>
    <source>
        <strain evidence="3 4">USBA 369</strain>
    </source>
</reference>
<evidence type="ECO:0000313" key="3">
    <source>
        <dbReference type="EMBL" id="SJZ65802.1"/>
    </source>
</evidence>
<accession>A0A1T4MFU9</accession>
<feature type="signal peptide" evidence="2">
    <location>
        <begin position="1"/>
        <end position="23"/>
    </location>
</feature>
<dbReference type="RefSeq" id="WP_078706811.1">
    <property type="nucleotide sequence ID" value="NZ_FUXL01000002.1"/>
</dbReference>
<dbReference type="Proteomes" id="UP000190135">
    <property type="component" value="Unassembled WGS sequence"/>
</dbReference>
<gene>
    <name evidence="3" type="ORF">SAMN05428963_102104</name>
</gene>
<dbReference type="InterPro" id="IPR035220">
    <property type="entry name" value="DUF5330"/>
</dbReference>
<dbReference type="Pfam" id="PF17264">
    <property type="entry name" value="DUF5330"/>
    <property type="match status" value="1"/>
</dbReference>
<dbReference type="STRING" id="1365950.SAMN05428963_102104"/>
<dbReference type="AlphaFoldDB" id="A0A1T4MFU9"/>
<dbReference type="EMBL" id="FUXL01000002">
    <property type="protein sequence ID" value="SJZ65802.1"/>
    <property type="molecule type" value="Genomic_DNA"/>
</dbReference>
<organism evidence="3 4">
    <name type="scientific">Consotaella salsifontis</name>
    <dbReference type="NCBI Taxonomy" id="1365950"/>
    <lineage>
        <taxon>Bacteria</taxon>
        <taxon>Pseudomonadati</taxon>
        <taxon>Pseudomonadota</taxon>
        <taxon>Alphaproteobacteria</taxon>
        <taxon>Hyphomicrobiales</taxon>
        <taxon>Aurantimonadaceae</taxon>
        <taxon>Consotaella</taxon>
    </lineage>
</organism>
<evidence type="ECO:0008006" key="5">
    <source>
        <dbReference type="Google" id="ProtNLM"/>
    </source>
</evidence>